<feature type="transmembrane region" description="Helical" evidence="7">
    <location>
        <begin position="464"/>
        <end position="481"/>
    </location>
</feature>
<dbReference type="PANTHER" id="PTHR30071:SF1">
    <property type="entry name" value="CYTOCHROME B_B6 PROTEIN-RELATED"/>
    <property type="match status" value="1"/>
</dbReference>
<feature type="domain" description="ResB-like" evidence="9">
    <location>
        <begin position="75"/>
        <end position="119"/>
    </location>
</feature>
<dbReference type="RefSeq" id="WP_235130844.1">
    <property type="nucleotide sequence ID" value="NZ_JACSGT010000001.1"/>
</dbReference>
<feature type="transmembrane region" description="Helical" evidence="7">
    <location>
        <begin position="78"/>
        <end position="98"/>
    </location>
</feature>
<dbReference type="Pfam" id="PF05140">
    <property type="entry name" value="ResB"/>
    <property type="match status" value="2"/>
</dbReference>
<feature type="transmembrane region" description="Helical" evidence="7">
    <location>
        <begin position="900"/>
        <end position="929"/>
    </location>
</feature>
<accession>A0ABS9C3L2</accession>
<feature type="transmembrane region" description="Helical" evidence="7">
    <location>
        <begin position="808"/>
        <end position="830"/>
    </location>
</feature>
<evidence type="ECO:0000256" key="5">
    <source>
        <dbReference type="ARBA" id="ARBA00023136"/>
    </source>
</evidence>
<dbReference type="EMBL" id="JACSGT010000001">
    <property type="protein sequence ID" value="MCF2219152.1"/>
    <property type="molecule type" value="Genomic_DNA"/>
</dbReference>
<comment type="subcellular location">
    <subcellularLocation>
        <location evidence="1">Membrane</location>
        <topology evidence="1">Multi-pass membrane protein</topology>
    </subcellularLocation>
</comment>
<evidence type="ECO:0000256" key="2">
    <source>
        <dbReference type="ARBA" id="ARBA00022692"/>
    </source>
</evidence>
<dbReference type="PANTHER" id="PTHR30071">
    <property type="entry name" value="HEME EXPORTER PROTEIN C"/>
    <property type="match status" value="1"/>
</dbReference>
<comment type="caution">
    <text evidence="10">The sequence shown here is derived from an EMBL/GenBank/DDBJ whole genome shotgun (WGS) entry which is preliminary data.</text>
</comment>
<feature type="transmembrane region" description="Helical" evidence="7">
    <location>
        <begin position="421"/>
        <end position="444"/>
    </location>
</feature>
<evidence type="ECO:0000259" key="9">
    <source>
        <dbReference type="Pfam" id="PF05140"/>
    </source>
</evidence>
<keyword evidence="4 7" id="KW-1133">Transmembrane helix</keyword>
<name>A0ABS9C3L2_9FLAO</name>
<feature type="domain" description="Cytochrome c assembly protein" evidence="8">
    <location>
        <begin position="836"/>
        <end position="1043"/>
    </location>
</feature>
<feature type="transmembrane region" description="Helical" evidence="7">
    <location>
        <begin position="842"/>
        <end position="858"/>
    </location>
</feature>
<evidence type="ECO:0000256" key="3">
    <source>
        <dbReference type="ARBA" id="ARBA00022748"/>
    </source>
</evidence>
<keyword evidence="11" id="KW-1185">Reference proteome</keyword>
<dbReference type="Pfam" id="PF01578">
    <property type="entry name" value="Cytochrom_C_asm"/>
    <property type="match status" value="1"/>
</dbReference>
<feature type="domain" description="ResB-like" evidence="9">
    <location>
        <begin position="341"/>
        <end position="407"/>
    </location>
</feature>
<feature type="transmembrane region" description="Helical" evidence="7">
    <location>
        <begin position="1055"/>
        <end position="1075"/>
    </location>
</feature>
<feature type="transmembrane region" description="Helical" evidence="7">
    <location>
        <begin position="777"/>
        <end position="796"/>
    </location>
</feature>
<feature type="region of interest" description="Disordered" evidence="6">
    <location>
        <begin position="486"/>
        <end position="512"/>
    </location>
</feature>
<protein>
    <submittedName>
        <fullName evidence="10">Cytochrome c biogenesis protein CcsA</fullName>
    </submittedName>
</protein>
<feature type="transmembrane region" description="Helical" evidence="7">
    <location>
        <begin position="863"/>
        <end position="880"/>
    </location>
</feature>
<gene>
    <name evidence="10" type="primary">ccsA</name>
    <name evidence="10" type="ORF">H9Q08_07530</name>
</gene>
<evidence type="ECO:0000259" key="8">
    <source>
        <dbReference type="Pfam" id="PF01578"/>
    </source>
</evidence>
<feature type="compositionally biased region" description="Basic and acidic residues" evidence="6">
    <location>
        <begin position="486"/>
        <end position="502"/>
    </location>
</feature>
<keyword evidence="5 7" id="KW-0472">Membrane</keyword>
<feature type="transmembrane region" description="Helical" evidence="7">
    <location>
        <begin position="7"/>
        <end position="29"/>
    </location>
</feature>
<sequence length="1081" mass="122287">MKKLQDILISTRTMAVLLLVYAFAMAYATFLENDYGTPTAKALIYEAKWFELIMLLLILNFIGNIGRYRLWKREKWPVLVFHLAFVLIFIGGAITRYISFEGTMHIREGETSNEIVTDKNFLKVQIEEKGDVLNYKDIPYLMSPLHKDLEATYDFHGKQVKVVAKEYVQRKKDSLLADQNGAEYLHLVSTGQTGRQNIFIKPGETKSINGTLVTFNRAIEGAVEFKNEGGKLFIKTPVDASYMTMATQATGTTVKDEFQPLALRSLYSINELKLVVPEGLKKGKLMAIEGDRKKDQNVPDMLTVELQGPKTKQLVDLSVEKGNPNAYKQVTMDGLNIMIGFGPKIYNTPFSLKLDDFIMETYPGSSSPSAYESHIKIVDEGKQTPFKIYMNHVLNHKGYRFFQSSFDPDRMGTVLSVNHDYWGTLISYIGYTFLFGGMFFMFFWKGTHFWKLNKMLKDVNKKKAAAVILLLLSFGLNAQKIETHGTTDGSREHIHVEGDNHSHTQSSETLKPQGAQPFTKMKVVSADEIIARNKISAEHADKFGYLLVQNFEGRIVPINTEALDVLRKLYKKDEFKGTDGKSLTANQWFLSVNIDTPSWTMVPMIKVGTKGGDELKNKTKADEDGYTSLMNLFPADANGNLRYILESDYNTAFRKKPAEQTNYDKEVIAVNERVQIFNEFFSGQFMRIVPVKNDANHTWHSWLDQKMEPDMESQQVMGPYFAEVLQAQQSGNWSKADAQLAKLSEYQQKWGKAVVPAKSKVDLEVFMNKVNINFKLLIFYTLIGGLLLILGFVELFKSKKVLNKAIKVIIVLGIVGYLFHFLGLVARWYISGHAPWSNGYEAIIFISWVGITAGLLLYRNSNALIPAAGFMVAVIMMGFAHGGSALDPQITPLVPVLKSYWLIVHVAIITSSYGFFALSMIIAVISLVFYIISNKETYKLHHDTTLKELVIVSEMSLTIGLFALTVGNFLGGIWANESWGRYWSWDPKETWAFISIMVYAFVLHMRLVPGLRSRWAFHVATMFAFCSMVMTYFGVNYYLSGLHSYAAGDPVPVPAWVYIGLATMALLSAASYYKFRILNKK</sequence>
<evidence type="ECO:0000256" key="7">
    <source>
        <dbReference type="SAM" id="Phobius"/>
    </source>
</evidence>
<reference evidence="10" key="1">
    <citation type="submission" date="2021-08" db="EMBL/GenBank/DDBJ databases">
        <title>Complete genome sequence of Chryseobacterium sp strain PS-8.</title>
        <authorList>
            <person name="Das S.K."/>
        </authorList>
    </citation>
    <scope>NUCLEOTIDE SEQUENCE</scope>
    <source>
        <strain evidence="10">PS-8</strain>
    </source>
</reference>
<feature type="transmembrane region" description="Helical" evidence="7">
    <location>
        <begin position="1015"/>
        <end position="1035"/>
    </location>
</feature>
<evidence type="ECO:0000313" key="11">
    <source>
        <dbReference type="Proteomes" id="UP001430374"/>
    </source>
</evidence>
<feature type="transmembrane region" description="Helical" evidence="7">
    <location>
        <begin position="49"/>
        <end position="66"/>
    </location>
</feature>
<keyword evidence="3" id="KW-0201">Cytochrome c-type biogenesis</keyword>
<feature type="transmembrane region" description="Helical" evidence="7">
    <location>
        <begin position="949"/>
        <end position="970"/>
    </location>
</feature>
<evidence type="ECO:0000256" key="1">
    <source>
        <dbReference type="ARBA" id="ARBA00004141"/>
    </source>
</evidence>
<keyword evidence="2 7" id="KW-0812">Transmembrane</keyword>
<dbReference type="InterPro" id="IPR002541">
    <property type="entry name" value="Cyt_c_assembly"/>
</dbReference>
<organism evidence="10 11">
    <name type="scientific">Chryseobacterium indicum</name>
    <dbReference type="NCBI Taxonomy" id="2766954"/>
    <lineage>
        <taxon>Bacteria</taxon>
        <taxon>Pseudomonadati</taxon>
        <taxon>Bacteroidota</taxon>
        <taxon>Flavobacteriia</taxon>
        <taxon>Flavobacteriales</taxon>
        <taxon>Weeksellaceae</taxon>
        <taxon>Chryseobacterium group</taxon>
        <taxon>Chryseobacterium</taxon>
    </lineage>
</organism>
<evidence type="ECO:0000313" key="10">
    <source>
        <dbReference type="EMBL" id="MCF2219152.1"/>
    </source>
</evidence>
<dbReference type="InterPro" id="IPR045062">
    <property type="entry name" value="Cyt_c_biogenesis_CcsA/CcmC"/>
</dbReference>
<dbReference type="Proteomes" id="UP001430374">
    <property type="component" value="Unassembled WGS sequence"/>
</dbReference>
<evidence type="ECO:0000256" key="6">
    <source>
        <dbReference type="SAM" id="MobiDB-lite"/>
    </source>
</evidence>
<feature type="transmembrane region" description="Helical" evidence="7">
    <location>
        <begin position="990"/>
        <end position="1008"/>
    </location>
</feature>
<dbReference type="InterPro" id="IPR007816">
    <property type="entry name" value="ResB-like_domain"/>
</dbReference>
<evidence type="ECO:0000256" key="4">
    <source>
        <dbReference type="ARBA" id="ARBA00022989"/>
    </source>
</evidence>
<proteinExistence type="predicted"/>